<keyword evidence="2" id="KW-1185">Reference proteome</keyword>
<dbReference type="HOGENOM" id="CLU_2483672_0_0_1"/>
<dbReference type="EMBL" id="KN839548">
    <property type="protein sequence ID" value="KIJ89634.1"/>
    <property type="molecule type" value="Genomic_DNA"/>
</dbReference>
<gene>
    <name evidence="1" type="ORF">K443DRAFT_15921</name>
</gene>
<accession>A0A0C9WGL1</accession>
<reference evidence="2" key="2">
    <citation type="submission" date="2015-01" db="EMBL/GenBank/DDBJ databases">
        <title>Evolutionary Origins and Diversification of the Mycorrhizal Mutualists.</title>
        <authorList>
            <consortium name="DOE Joint Genome Institute"/>
            <consortium name="Mycorrhizal Genomics Consortium"/>
            <person name="Kohler A."/>
            <person name="Kuo A."/>
            <person name="Nagy L.G."/>
            <person name="Floudas D."/>
            <person name="Copeland A."/>
            <person name="Barry K.W."/>
            <person name="Cichocki N."/>
            <person name="Veneault-Fourrey C."/>
            <person name="LaButti K."/>
            <person name="Lindquist E.A."/>
            <person name="Lipzen A."/>
            <person name="Lundell T."/>
            <person name="Morin E."/>
            <person name="Murat C."/>
            <person name="Riley R."/>
            <person name="Ohm R."/>
            <person name="Sun H."/>
            <person name="Tunlid A."/>
            <person name="Henrissat B."/>
            <person name="Grigoriev I.V."/>
            <person name="Hibbett D.S."/>
            <person name="Martin F."/>
        </authorList>
    </citation>
    <scope>NUCLEOTIDE SEQUENCE [LARGE SCALE GENOMIC DNA]</scope>
    <source>
        <strain evidence="2">LaAM-08-1</strain>
    </source>
</reference>
<protein>
    <submittedName>
        <fullName evidence="1">Uncharacterized protein</fullName>
    </submittedName>
</protein>
<name>A0A0C9WGL1_9AGAR</name>
<evidence type="ECO:0000313" key="2">
    <source>
        <dbReference type="Proteomes" id="UP000054477"/>
    </source>
</evidence>
<proteinExistence type="predicted"/>
<reference evidence="1 2" key="1">
    <citation type="submission" date="2014-04" db="EMBL/GenBank/DDBJ databases">
        <authorList>
            <consortium name="DOE Joint Genome Institute"/>
            <person name="Kuo A."/>
            <person name="Kohler A."/>
            <person name="Nagy L.G."/>
            <person name="Floudas D."/>
            <person name="Copeland A."/>
            <person name="Barry K.W."/>
            <person name="Cichocki N."/>
            <person name="Veneault-Fourrey C."/>
            <person name="LaButti K."/>
            <person name="Lindquist E.A."/>
            <person name="Lipzen A."/>
            <person name="Lundell T."/>
            <person name="Morin E."/>
            <person name="Murat C."/>
            <person name="Sun H."/>
            <person name="Tunlid A."/>
            <person name="Henrissat B."/>
            <person name="Grigoriev I.V."/>
            <person name="Hibbett D.S."/>
            <person name="Martin F."/>
            <person name="Nordberg H.P."/>
            <person name="Cantor M.N."/>
            <person name="Hua S.X."/>
        </authorList>
    </citation>
    <scope>NUCLEOTIDE SEQUENCE [LARGE SCALE GENOMIC DNA]</scope>
    <source>
        <strain evidence="1 2">LaAM-08-1</strain>
    </source>
</reference>
<dbReference type="AlphaFoldDB" id="A0A0C9WGL1"/>
<evidence type="ECO:0000313" key="1">
    <source>
        <dbReference type="EMBL" id="KIJ89634.1"/>
    </source>
</evidence>
<dbReference type="Proteomes" id="UP000054477">
    <property type="component" value="Unassembled WGS sequence"/>
</dbReference>
<organism evidence="1 2">
    <name type="scientific">Laccaria amethystina LaAM-08-1</name>
    <dbReference type="NCBI Taxonomy" id="1095629"/>
    <lineage>
        <taxon>Eukaryota</taxon>
        <taxon>Fungi</taxon>
        <taxon>Dikarya</taxon>
        <taxon>Basidiomycota</taxon>
        <taxon>Agaricomycotina</taxon>
        <taxon>Agaricomycetes</taxon>
        <taxon>Agaricomycetidae</taxon>
        <taxon>Agaricales</taxon>
        <taxon>Agaricineae</taxon>
        <taxon>Hydnangiaceae</taxon>
        <taxon>Laccaria</taxon>
    </lineage>
</organism>
<sequence length="87" mass="9627">MSVGCNNPTSYKPSSEMGWNQLCRRQIGTTTALHPTFGLGDRLPVLVQRFHSSVQEGDASLRATFFVQIQFARSSSGILSLLRLSRL</sequence>